<evidence type="ECO:0000256" key="1">
    <source>
        <dbReference type="ARBA" id="ARBA00006252"/>
    </source>
</evidence>
<organism evidence="4 5">
    <name type="scientific">Pseudomonas fluorescens</name>
    <dbReference type="NCBI Taxonomy" id="294"/>
    <lineage>
        <taxon>Bacteria</taxon>
        <taxon>Pseudomonadati</taxon>
        <taxon>Pseudomonadota</taxon>
        <taxon>Gammaproteobacteria</taxon>
        <taxon>Pseudomonadales</taxon>
        <taxon>Pseudomonadaceae</taxon>
        <taxon>Pseudomonas</taxon>
    </lineage>
</organism>
<dbReference type="GO" id="GO:0005829">
    <property type="term" value="C:cytosol"/>
    <property type="evidence" value="ECO:0007669"/>
    <property type="project" value="TreeGrafter"/>
</dbReference>
<accession>A0A5E6PZ63</accession>
<dbReference type="InterPro" id="IPR029039">
    <property type="entry name" value="Flavoprotein-like_sf"/>
</dbReference>
<evidence type="ECO:0000259" key="3">
    <source>
        <dbReference type="Pfam" id="PF02525"/>
    </source>
</evidence>
<dbReference type="PANTHER" id="PTHR10204:SF34">
    <property type="entry name" value="NAD(P)H DEHYDROGENASE [QUINONE] 1 ISOFORM 1"/>
    <property type="match status" value="1"/>
</dbReference>
<dbReference type="InterPro" id="IPR051545">
    <property type="entry name" value="NAD(P)H_dehydrogenase_qn"/>
</dbReference>
<protein>
    <submittedName>
        <fullName evidence="4">FMN-dependent NADH-azoreductase</fullName>
        <ecNumber evidence="4">1.7.-.-</ecNumber>
    </submittedName>
</protein>
<dbReference type="SUPFAM" id="SSF52218">
    <property type="entry name" value="Flavoproteins"/>
    <property type="match status" value="1"/>
</dbReference>
<name>A0A5E6PZ63_PSEFL</name>
<dbReference type="AlphaFoldDB" id="A0A5E6PZ63"/>
<feature type="domain" description="Flavodoxin-like fold" evidence="3">
    <location>
        <begin position="1"/>
        <end position="208"/>
    </location>
</feature>
<evidence type="ECO:0000256" key="2">
    <source>
        <dbReference type="ARBA" id="ARBA00023002"/>
    </source>
</evidence>
<evidence type="ECO:0000313" key="5">
    <source>
        <dbReference type="Proteomes" id="UP000326729"/>
    </source>
</evidence>
<dbReference type="GO" id="GO:0003955">
    <property type="term" value="F:NAD(P)H dehydrogenase (quinone) activity"/>
    <property type="evidence" value="ECO:0007669"/>
    <property type="project" value="TreeGrafter"/>
</dbReference>
<dbReference type="Gene3D" id="3.40.50.360">
    <property type="match status" value="1"/>
</dbReference>
<keyword evidence="2 4" id="KW-0560">Oxidoreductase</keyword>
<evidence type="ECO:0000313" key="4">
    <source>
        <dbReference type="EMBL" id="VVM47570.1"/>
    </source>
</evidence>
<dbReference type="Pfam" id="PF02525">
    <property type="entry name" value="Flavodoxin_2"/>
    <property type="match status" value="1"/>
</dbReference>
<proteinExistence type="inferred from homology"/>
<gene>
    <name evidence="4" type="primary">azoR_1</name>
    <name evidence="4" type="ORF">PS659_00623</name>
</gene>
<dbReference type="InterPro" id="IPR003680">
    <property type="entry name" value="Flavodoxin_fold"/>
</dbReference>
<dbReference type="EC" id="1.7.-.-" evidence="4"/>
<dbReference type="PANTHER" id="PTHR10204">
    <property type="entry name" value="NAD P H OXIDOREDUCTASE-RELATED"/>
    <property type="match status" value="1"/>
</dbReference>
<dbReference type="Proteomes" id="UP000326729">
    <property type="component" value="Unassembled WGS sequence"/>
</dbReference>
<reference evidence="4 5" key="1">
    <citation type="submission" date="2019-09" db="EMBL/GenBank/DDBJ databases">
        <authorList>
            <person name="Chandra G."/>
            <person name="Truman W A."/>
        </authorList>
    </citation>
    <scope>NUCLEOTIDE SEQUENCE [LARGE SCALE GENOMIC DNA]</scope>
    <source>
        <strain evidence="4">PS659</strain>
    </source>
</reference>
<comment type="similarity">
    <text evidence="1">Belongs to the NAD(P)H dehydrogenase (quinone) family.</text>
</comment>
<dbReference type="RefSeq" id="WP_150714789.1">
    <property type="nucleotide sequence ID" value="NZ_CABVGY010000003.1"/>
</dbReference>
<sequence>MNVLIVHAHPEPKSFTAALCYQAVETLQAKGHQVRVSDLYAMNWNPVASAEDFSVRENPEYLVYALEQRRNSKEQTLAADIQDELDKLLWADLLILNFPIYWFSTPAILKGWIDRVLVSGICYGGKRFYDQGGLHGKKALVTVTLGGREHMFGEGAIHGPLEDMLRPLLRGTLAYVGLDVLLPFVGWHVPYITDEARQNFLTTYRQRLENIGEDQPIEYPRLSQFDDRLYPLGLTPREPDTNHY</sequence>
<dbReference type="EMBL" id="CABVGY010000003">
    <property type="protein sequence ID" value="VVM47570.1"/>
    <property type="molecule type" value="Genomic_DNA"/>
</dbReference>
<dbReference type="OrthoDB" id="9798454at2"/>